<gene>
    <name evidence="1" type="ORF">AKJ09_00394</name>
</gene>
<keyword evidence="2" id="KW-1185">Reference proteome</keyword>
<name>A0A0K1PJN9_9BACT</name>
<dbReference type="AlphaFoldDB" id="A0A0K1PJN9"/>
<organism evidence="1 2">
    <name type="scientific">Labilithrix luteola</name>
    <dbReference type="NCBI Taxonomy" id="1391654"/>
    <lineage>
        <taxon>Bacteria</taxon>
        <taxon>Pseudomonadati</taxon>
        <taxon>Myxococcota</taxon>
        <taxon>Polyangia</taxon>
        <taxon>Polyangiales</taxon>
        <taxon>Labilitrichaceae</taxon>
        <taxon>Labilithrix</taxon>
    </lineage>
</organism>
<evidence type="ECO:0000313" key="1">
    <source>
        <dbReference type="EMBL" id="AKU93730.1"/>
    </source>
</evidence>
<reference evidence="1 2" key="1">
    <citation type="submission" date="2015-08" db="EMBL/GenBank/DDBJ databases">
        <authorList>
            <person name="Babu N.S."/>
            <person name="Beckwith C.J."/>
            <person name="Beseler K.G."/>
            <person name="Brison A."/>
            <person name="Carone J.V."/>
            <person name="Caskin T.P."/>
            <person name="Diamond M."/>
            <person name="Durham M.E."/>
            <person name="Foxe J.M."/>
            <person name="Go M."/>
            <person name="Henderson B.A."/>
            <person name="Jones I.B."/>
            <person name="McGettigan J.A."/>
            <person name="Micheletti S.J."/>
            <person name="Nasrallah M.E."/>
            <person name="Ortiz D."/>
            <person name="Piller C.R."/>
            <person name="Privatt S.R."/>
            <person name="Schneider S.L."/>
            <person name="Sharp S."/>
            <person name="Smith T.C."/>
            <person name="Stanton J.D."/>
            <person name="Ullery H.E."/>
            <person name="Wilson R.J."/>
            <person name="Serrano M.G."/>
            <person name="Buck G."/>
            <person name="Lee V."/>
            <person name="Wang Y."/>
            <person name="Carvalho R."/>
            <person name="Voegtly L."/>
            <person name="Shi R."/>
            <person name="Duckworth R."/>
            <person name="Johnson A."/>
            <person name="Loviza R."/>
            <person name="Walstead R."/>
            <person name="Shah Z."/>
            <person name="Kiflezghi M."/>
            <person name="Wade K."/>
            <person name="Ball S.L."/>
            <person name="Bradley K.W."/>
            <person name="Asai D.J."/>
            <person name="Bowman C.A."/>
            <person name="Russell D.A."/>
            <person name="Pope W.H."/>
            <person name="Jacobs-Sera D."/>
            <person name="Hendrix R.W."/>
            <person name="Hatfull G.F."/>
        </authorList>
    </citation>
    <scope>NUCLEOTIDE SEQUENCE [LARGE SCALE GENOMIC DNA]</scope>
    <source>
        <strain evidence="1 2">DSM 27648</strain>
    </source>
</reference>
<protein>
    <submittedName>
        <fullName evidence="1">Extracellular Matrix protein PelC</fullName>
    </submittedName>
</protein>
<sequence length="175" mass="18871">MKAAVLSAIVWLIAACGGPVTSIHRSGSLKTSAKWALLPVQNHSETPQAGERVEAILETLLRKRGVVQLDSYPAPKEDDSRLLTSDRQRFEAALDWAKTAKYDYAVTGSVEEWRYKSGLDGEPAIGLSMRVVELSTGKVVWVGTGTQTGSAAENASGTALRLLDTLVQQLHAQPQ</sequence>
<dbReference type="OrthoDB" id="9791579at2"/>
<dbReference type="EMBL" id="CP012333">
    <property type="protein sequence ID" value="AKU93730.1"/>
    <property type="molecule type" value="Genomic_DNA"/>
</dbReference>
<dbReference type="Gene3D" id="3.40.50.10610">
    <property type="entry name" value="ABC-type transport auxiliary lipoprotein component"/>
    <property type="match status" value="1"/>
</dbReference>
<dbReference type="Proteomes" id="UP000064967">
    <property type="component" value="Chromosome"/>
</dbReference>
<evidence type="ECO:0000313" key="2">
    <source>
        <dbReference type="Proteomes" id="UP000064967"/>
    </source>
</evidence>
<dbReference type="KEGG" id="llu:AKJ09_00394"/>
<proteinExistence type="predicted"/>
<dbReference type="RefSeq" id="WP_146645439.1">
    <property type="nucleotide sequence ID" value="NZ_CP012333.1"/>
</dbReference>
<dbReference type="STRING" id="1391654.AKJ09_00394"/>
<dbReference type="PROSITE" id="PS51257">
    <property type="entry name" value="PROKAR_LIPOPROTEIN"/>
    <property type="match status" value="1"/>
</dbReference>
<accession>A0A0K1PJN9</accession>